<protein>
    <submittedName>
        <fullName evidence="3">Uncharacterized protein</fullName>
    </submittedName>
</protein>
<name>A0A915BJP0_PARUN</name>
<feature type="compositionally biased region" description="Low complexity" evidence="1">
    <location>
        <begin position="63"/>
        <end position="104"/>
    </location>
</feature>
<feature type="compositionally biased region" description="Polar residues" evidence="1">
    <location>
        <begin position="318"/>
        <end position="335"/>
    </location>
</feature>
<dbReference type="Proteomes" id="UP000887569">
    <property type="component" value="Unplaced"/>
</dbReference>
<evidence type="ECO:0000313" key="2">
    <source>
        <dbReference type="Proteomes" id="UP000887569"/>
    </source>
</evidence>
<reference evidence="3" key="1">
    <citation type="submission" date="2022-11" db="UniProtKB">
        <authorList>
            <consortium name="WormBaseParasite"/>
        </authorList>
    </citation>
    <scope>IDENTIFICATION</scope>
</reference>
<accession>A0A915BJP0</accession>
<sequence>TLITEMATVEIPSESFSPFEGQFETIPTVATTLATVEIEEFEGVTATSTEKTPGLSETPEILSTASASTPVSSTVSSTVEEETSSSFSATEFTSITETSSTAEAGKTDEDIKSSSAFITEEPQHETASEIGQEPFATGAFLPTEKTTSYELLAESTTTTGETMNTVTQSTSESAETFSTFSLSEGITGSSQITERPLSSTSITEGGSFLTEGATTSESQMEVSAEMPTTAGLLDTANAAVPQRPETLFPAKAVQEEESEETEGSTERTERTEQASAATATEAPSTIVSSATSEMATAEREEDWTTKPLLTTGADEPNSESTEVATASTFTPATTLSEEEEEHNQGLLSGMEKTSEEAVLSTTEVTLYFSVFAYL</sequence>
<feature type="compositionally biased region" description="Polar residues" evidence="1">
    <location>
        <begin position="283"/>
        <end position="294"/>
    </location>
</feature>
<feature type="compositionally biased region" description="Polar residues" evidence="1">
    <location>
        <begin position="186"/>
        <end position="204"/>
    </location>
</feature>
<dbReference type="WBParaSite" id="PgR042_g055_t01">
    <property type="protein sequence ID" value="PgR042_g055_t01"/>
    <property type="gene ID" value="PgR042_g055"/>
</dbReference>
<proteinExistence type="predicted"/>
<feature type="region of interest" description="Disordered" evidence="1">
    <location>
        <begin position="185"/>
        <end position="206"/>
    </location>
</feature>
<organism evidence="2 3">
    <name type="scientific">Parascaris univalens</name>
    <name type="common">Nematode worm</name>
    <dbReference type="NCBI Taxonomy" id="6257"/>
    <lineage>
        <taxon>Eukaryota</taxon>
        <taxon>Metazoa</taxon>
        <taxon>Ecdysozoa</taxon>
        <taxon>Nematoda</taxon>
        <taxon>Chromadorea</taxon>
        <taxon>Rhabditida</taxon>
        <taxon>Spirurina</taxon>
        <taxon>Ascaridomorpha</taxon>
        <taxon>Ascaridoidea</taxon>
        <taxon>Ascarididae</taxon>
        <taxon>Parascaris</taxon>
    </lineage>
</organism>
<feature type="region of interest" description="Disordered" evidence="1">
    <location>
        <begin position="63"/>
        <end position="109"/>
    </location>
</feature>
<dbReference type="AlphaFoldDB" id="A0A915BJP0"/>
<feature type="compositionally biased region" description="Low complexity" evidence="1">
    <location>
        <begin position="273"/>
        <end position="282"/>
    </location>
</feature>
<keyword evidence="2" id="KW-1185">Reference proteome</keyword>
<evidence type="ECO:0000256" key="1">
    <source>
        <dbReference type="SAM" id="MobiDB-lite"/>
    </source>
</evidence>
<feature type="region of interest" description="Disordered" evidence="1">
    <location>
        <begin position="249"/>
        <end position="347"/>
    </location>
</feature>
<evidence type="ECO:0000313" key="3">
    <source>
        <dbReference type="WBParaSite" id="PgR042_g055_t01"/>
    </source>
</evidence>